<dbReference type="InterPro" id="IPR011545">
    <property type="entry name" value="DEAD/DEAH_box_helicase_dom"/>
</dbReference>
<dbReference type="SMART" id="SM00490">
    <property type="entry name" value="HELICc"/>
    <property type="match status" value="1"/>
</dbReference>
<name>A0A2P7YCC1_9PEZI</name>
<dbReference type="InterPro" id="IPR027417">
    <property type="entry name" value="P-loop_NTPase"/>
</dbReference>
<dbReference type="GO" id="GO:0005524">
    <property type="term" value="F:ATP binding"/>
    <property type="evidence" value="ECO:0007669"/>
    <property type="project" value="UniProtKB-UniRule"/>
</dbReference>
<feature type="domain" description="DEAD-box RNA helicase Q" evidence="14">
    <location>
        <begin position="199"/>
        <end position="227"/>
    </location>
</feature>
<keyword evidence="5 9" id="KW-0347">Helicase</keyword>
<evidence type="ECO:0000313" key="15">
    <source>
        <dbReference type="EMBL" id="PSK33614.1"/>
    </source>
</evidence>
<dbReference type="SUPFAM" id="SSF52540">
    <property type="entry name" value="P-loop containing nucleoside triphosphate hydrolases"/>
    <property type="match status" value="1"/>
</dbReference>
<keyword evidence="6 9" id="KW-0067">ATP-binding</keyword>
<dbReference type="GO" id="GO:0003724">
    <property type="term" value="F:RNA helicase activity"/>
    <property type="evidence" value="ECO:0007669"/>
    <property type="project" value="UniProtKB-EC"/>
</dbReference>
<feature type="domain" description="Helicase ATP-binding" evidence="12">
    <location>
        <begin position="230"/>
        <end position="440"/>
    </location>
</feature>
<evidence type="ECO:0000256" key="10">
    <source>
        <dbReference type="RuleBase" id="RU365068"/>
    </source>
</evidence>
<dbReference type="Pfam" id="PF00270">
    <property type="entry name" value="DEAD"/>
    <property type="match status" value="1"/>
</dbReference>
<reference evidence="15 16" key="1">
    <citation type="submission" date="2017-05" db="EMBL/GenBank/DDBJ databases">
        <title>Draft genome sequence of Elsinoe australis.</title>
        <authorList>
            <person name="Cheng Q."/>
        </authorList>
    </citation>
    <scope>NUCLEOTIDE SEQUENCE [LARGE SCALE GENOMIC DNA]</scope>
    <source>
        <strain evidence="15 16">NL1</strain>
    </source>
</reference>
<keyword evidence="3 9" id="KW-0547">Nucleotide-binding</keyword>
<dbReference type="AlphaFoldDB" id="A0A2P7YCC1"/>
<feature type="region of interest" description="Disordered" evidence="11">
    <location>
        <begin position="1"/>
        <end position="46"/>
    </location>
</feature>
<gene>
    <name evidence="15" type="ORF">B9Z65_7501</name>
</gene>
<organism evidence="15 16">
    <name type="scientific">Elsinoe australis</name>
    <dbReference type="NCBI Taxonomy" id="40998"/>
    <lineage>
        <taxon>Eukaryota</taxon>
        <taxon>Fungi</taxon>
        <taxon>Dikarya</taxon>
        <taxon>Ascomycota</taxon>
        <taxon>Pezizomycotina</taxon>
        <taxon>Dothideomycetes</taxon>
        <taxon>Dothideomycetidae</taxon>
        <taxon>Myriangiales</taxon>
        <taxon>Elsinoaceae</taxon>
        <taxon>Elsinoe</taxon>
    </lineage>
</organism>
<evidence type="ECO:0000256" key="11">
    <source>
        <dbReference type="SAM" id="MobiDB-lite"/>
    </source>
</evidence>
<dbReference type="InterPro" id="IPR014001">
    <property type="entry name" value="Helicase_ATP-bd"/>
</dbReference>
<dbReference type="Pfam" id="PF00271">
    <property type="entry name" value="Helicase_C"/>
    <property type="match status" value="1"/>
</dbReference>
<keyword evidence="2" id="KW-0698">rRNA processing</keyword>
<dbReference type="PROSITE" id="PS51194">
    <property type="entry name" value="HELICASE_CTER"/>
    <property type="match status" value="1"/>
</dbReference>
<evidence type="ECO:0000256" key="6">
    <source>
        <dbReference type="ARBA" id="ARBA00022840"/>
    </source>
</evidence>
<dbReference type="GO" id="GO:0006364">
    <property type="term" value="P:rRNA processing"/>
    <property type="evidence" value="ECO:0007669"/>
    <property type="project" value="UniProtKB-KW"/>
</dbReference>
<evidence type="ECO:0000256" key="5">
    <source>
        <dbReference type="ARBA" id="ARBA00022806"/>
    </source>
</evidence>
<evidence type="ECO:0000259" key="13">
    <source>
        <dbReference type="PROSITE" id="PS51194"/>
    </source>
</evidence>
<feature type="region of interest" description="Disordered" evidence="11">
    <location>
        <begin position="769"/>
        <end position="790"/>
    </location>
</feature>
<comment type="domain">
    <text evidence="10">The Q motif is unique to and characteristic of the DEAD box family of RNA helicases and controls ATP binding and hydrolysis.</text>
</comment>
<comment type="subcellular location">
    <subcellularLocation>
        <location evidence="1">Nucleus</location>
        <location evidence="1">Nucleolus</location>
    </subcellularLocation>
</comment>
<keyword evidence="4 9" id="KW-0378">Hydrolase</keyword>
<evidence type="ECO:0000256" key="8">
    <source>
        <dbReference type="PROSITE-ProRule" id="PRU00552"/>
    </source>
</evidence>
<feature type="region of interest" description="Disordered" evidence="11">
    <location>
        <begin position="698"/>
        <end position="731"/>
    </location>
</feature>
<feature type="short sequence motif" description="Q motif" evidence="8">
    <location>
        <begin position="199"/>
        <end position="227"/>
    </location>
</feature>
<accession>A0A2P7YCC1</accession>
<dbReference type="SMART" id="SM00487">
    <property type="entry name" value="DEXDc"/>
    <property type="match status" value="1"/>
</dbReference>
<feature type="domain" description="Helicase C-terminal" evidence="13">
    <location>
        <begin position="474"/>
        <end position="641"/>
    </location>
</feature>
<evidence type="ECO:0000259" key="14">
    <source>
        <dbReference type="PROSITE" id="PS51195"/>
    </source>
</evidence>
<feature type="region of interest" description="Disordered" evidence="11">
    <location>
        <begin position="88"/>
        <end position="181"/>
    </location>
</feature>
<dbReference type="OrthoDB" id="4310724at2759"/>
<evidence type="ECO:0000256" key="4">
    <source>
        <dbReference type="ARBA" id="ARBA00022801"/>
    </source>
</evidence>
<dbReference type="CDD" id="cd17946">
    <property type="entry name" value="DEADc_DDX24"/>
    <property type="match status" value="1"/>
</dbReference>
<evidence type="ECO:0000256" key="1">
    <source>
        <dbReference type="ARBA" id="ARBA00004604"/>
    </source>
</evidence>
<dbReference type="InterPro" id="IPR000629">
    <property type="entry name" value="RNA-helicase_DEAD-box_CS"/>
</dbReference>
<dbReference type="STRING" id="40998.A0A2P7YCC1"/>
<dbReference type="InterPro" id="IPR001650">
    <property type="entry name" value="Helicase_C-like"/>
</dbReference>
<dbReference type="PROSITE" id="PS00039">
    <property type="entry name" value="DEAD_ATP_HELICASE"/>
    <property type="match status" value="1"/>
</dbReference>
<keyword evidence="16" id="KW-1185">Reference proteome</keyword>
<dbReference type="CDD" id="cd18787">
    <property type="entry name" value="SF2_C_DEAD"/>
    <property type="match status" value="1"/>
</dbReference>
<feature type="compositionally biased region" description="Polar residues" evidence="11">
    <location>
        <begin position="89"/>
        <end position="110"/>
    </location>
</feature>
<dbReference type="InterPro" id="IPR014014">
    <property type="entry name" value="RNA_helicase_DEAD_Q_motif"/>
</dbReference>
<comment type="similarity">
    <text evidence="9">Belongs to the DEAD box helicase family.</text>
</comment>
<dbReference type="GO" id="GO:0005730">
    <property type="term" value="C:nucleolus"/>
    <property type="evidence" value="ECO:0007669"/>
    <property type="project" value="UniProtKB-SubCell"/>
</dbReference>
<evidence type="ECO:0000256" key="7">
    <source>
        <dbReference type="ARBA" id="ARBA00022884"/>
    </source>
</evidence>
<evidence type="ECO:0000259" key="12">
    <source>
        <dbReference type="PROSITE" id="PS51192"/>
    </source>
</evidence>
<comment type="function">
    <text evidence="10">RNA helicase.</text>
</comment>
<dbReference type="PROSITE" id="PS51192">
    <property type="entry name" value="HELICASE_ATP_BIND_1"/>
    <property type="match status" value="1"/>
</dbReference>
<evidence type="ECO:0000256" key="2">
    <source>
        <dbReference type="ARBA" id="ARBA00022552"/>
    </source>
</evidence>
<comment type="catalytic activity">
    <reaction evidence="10">
        <text>ATP + H2O = ADP + phosphate + H(+)</text>
        <dbReference type="Rhea" id="RHEA:13065"/>
        <dbReference type="ChEBI" id="CHEBI:15377"/>
        <dbReference type="ChEBI" id="CHEBI:15378"/>
        <dbReference type="ChEBI" id="CHEBI:30616"/>
        <dbReference type="ChEBI" id="CHEBI:43474"/>
        <dbReference type="ChEBI" id="CHEBI:456216"/>
        <dbReference type="EC" id="3.6.4.13"/>
    </reaction>
</comment>
<dbReference type="EC" id="3.6.4.13" evidence="10"/>
<protein>
    <recommendedName>
        <fullName evidence="10">ATP-dependent RNA helicase</fullName>
        <ecNumber evidence="10">3.6.4.13</ecNumber>
    </recommendedName>
</protein>
<dbReference type="Gene3D" id="3.40.50.300">
    <property type="entry name" value="P-loop containing nucleotide triphosphate hydrolases"/>
    <property type="match status" value="2"/>
</dbReference>
<evidence type="ECO:0000256" key="9">
    <source>
        <dbReference type="RuleBase" id="RU000492"/>
    </source>
</evidence>
<evidence type="ECO:0000256" key="3">
    <source>
        <dbReference type="ARBA" id="ARBA00022741"/>
    </source>
</evidence>
<feature type="compositionally biased region" description="Basic and acidic residues" evidence="11">
    <location>
        <begin position="718"/>
        <end position="731"/>
    </location>
</feature>
<dbReference type="GO" id="GO:0016787">
    <property type="term" value="F:hydrolase activity"/>
    <property type="evidence" value="ECO:0007669"/>
    <property type="project" value="UniProtKB-KW"/>
</dbReference>
<dbReference type="GO" id="GO:0003723">
    <property type="term" value="F:RNA binding"/>
    <property type="evidence" value="ECO:0007669"/>
    <property type="project" value="UniProtKB-UniRule"/>
</dbReference>
<comment type="caution">
    <text evidence="15">The sequence shown here is derived from an EMBL/GenBank/DDBJ whole genome shotgun (WGS) entry which is preliminary data.</text>
</comment>
<dbReference type="PROSITE" id="PS51195">
    <property type="entry name" value="Q_MOTIF"/>
    <property type="match status" value="1"/>
</dbReference>
<dbReference type="EMBL" id="NHZQ01000448">
    <property type="protein sequence ID" value="PSK33614.1"/>
    <property type="molecule type" value="Genomic_DNA"/>
</dbReference>
<keyword evidence="7 10" id="KW-0694">RNA-binding</keyword>
<sequence>MASDSRKRSLPAKVAAMKDRKRIKLGHSVPSEKPKQGKSASKNLRLEDLKWKDIEMPDKLDDYEGFFGLEEIDDVDIIKDEATGMVSFASRNPVATKQSGKGKSNGTIESGFSEDDTLSGAQDSDGDEFKGFSDDAAEASVPTNGIMKPTLKSDPQKTKEKTKPKKKANKDSPTKGPTNGVKSAFEAMQDAEESDVDVSAWKELNLSPDTLAGLSKLKFSTPTPIQKAVIAEIMGGADLIGKASTGSGKTLAFGIPIFEAFLERKSQRVNAREKGTLAPLALVVSPTRELAHQISEHLLDLSKGLPGDKPVIATLTGGLSVQKQQRHMKNADIVVGTPGRLWEIISGGHDLIDRMKRIQYLVLDEADRLLSQGHFKDLEELLNALDRKVQTDDQDAATQAEQEQEQEDVKSSRQTLIFSATFQKDLQHKLARKQKGQTQTMDKKESMEYLIQRLNFRSKPRFIDVDPIRQMARNLKEGIVECAGQEKDLYLYALHLLHHTSRTLVFVNSISSVRRVVPFLQNLGLPALPLHSQMVQKARLRSVERFSATINSGAKTASILVATDVAARGLHIPNIDLVLHYHLPRASDMYIHRSGRTARAGQSGSSILLCSPDEVAGVRRLIARVHASGAASSNMSRKEAAEKGFMIRSLDIDRRVVQRLKPRTELAKRIADVENAKEKKRSSDDLFKQAAEDLGVEYDSEELEREATGKRGRGAGRRQKEREDRDVSKDDVRALKGQLKSLLSQRVNVGVSERYPTSGTIDMDELLKETEGESKQGEFLGSVKGLDMED</sequence>
<dbReference type="PANTHER" id="PTHR24031">
    <property type="entry name" value="RNA HELICASE"/>
    <property type="match status" value="1"/>
</dbReference>
<evidence type="ECO:0000313" key="16">
    <source>
        <dbReference type="Proteomes" id="UP000243723"/>
    </source>
</evidence>
<dbReference type="Proteomes" id="UP000243723">
    <property type="component" value="Unassembled WGS sequence"/>
</dbReference>
<proteinExistence type="inferred from homology"/>